<evidence type="ECO:0000256" key="1">
    <source>
        <dbReference type="ARBA" id="ARBA00004651"/>
    </source>
</evidence>
<dbReference type="PANTHER" id="PTHR10489:SF671">
    <property type="entry name" value="C-X-C CHEMOKINE RECEPTOR TYPE 3"/>
    <property type="match status" value="1"/>
</dbReference>
<evidence type="ECO:0000259" key="18">
    <source>
        <dbReference type="PROSITE" id="PS50262"/>
    </source>
</evidence>
<dbReference type="CDD" id="cd15180">
    <property type="entry name" value="7tmA_CXCR3"/>
    <property type="match status" value="1"/>
</dbReference>
<keyword evidence="20" id="KW-1185">Reference proteome</keyword>
<dbReference type="PRINTS" id="PR01532">
    <property type="entry name" value="CXCCHMKINER3"/>
</dbReference>
<dbReference type="FunFam" id="1.20.1070.10:FF:000159">
    <property type="entry name" value="C-X-C chemokine receptor type 3"/>
    <property type="match status" value="1"/>
</dbReference>
<keyword evidence="8 17" id="KW-1133">Transmembrane helix</keyword>
<dbReference type="InterPro" id="IPR004070">
    <property type="entry name" value="Chemokine_CXCR3"/>
</dbReference>
<dbReference type="GO" id="GO:0019722">
    <property type="term" value="P:calcium-mediated signaling"/>
    <property type="evidence" value="ECO:0007669"/>
    <property type="project" value="TreeGrafter"/>
</dbReference>
<evidence type="ECO:0000313" key="19">
    <source>
        <dbReference type="Ensembl" id="ENSPKIP00000003261.1"/>
    </source>
</evidence>
<feature type="transmembrane region" description="Helical" evidence="17">
    <location>
        <begin position="220"/>
        <end position="245"/>
    </location>
</feature>
<evidence type="ECO:0000256" key="3">
    <source>
        <dbReference type="ARBA" id="ARBA00022475"/>
    </source>
</evidence>
<feature type="transmembrane region" description="Helical" evidence="17">
    <location>
        <begin position="310"/>
        <end position="329"/>
    </location>
</feature>
<feature type="transmembrane region" description="Helical" evidence="17">
    <location>
        <begin position="169"/>
        <end position="187"/>
    </location>
</feature>
<dbReference type="GeneTree" id="ENSGT01050000244848"/>
<evidence type="ECO:0000256" key="17">
    <source>
        <dbReference type="SAM" id="Phobius"/>
    </source>
</evidence>
<keyword evidence="5" id="KW-0765">Sulfation</keyword>
<keyword evidence="10 17" id="KW-0472">Membrane</keyword>
<keyword evidence="11" id="KW-1015">Disulfide bond</keyword>
<feature type="transmembrane region" description="Helical" evidence="17">
    <location>
        <begin position="127"/>
        <end position="148"/>
    </location>
</feature>
<dbReference type="Proteomes" id="UP000261540">
    <property type="component" value="Unplaced"/>
</dbReference>
<dbReference type="PROSITE" id="PS50262">
    <property type="entry name" value="G_PROTEIN_RECEP_F1_2"/>
    <property type="match status" value="1"/>
</dbReference>
<dbReference type="InterPro" id="IPR050119">
    <property type="entry name" value="CCR1-9-like"/>
</dbReference>
<dbReference type="GO" id="GO:0001525">
    <property type="term" value="P:angiogenesis"/>
    <property type="evidence" value="ECO:0007669"/>
    <property type="project" value="UniProtKB-KW"/>
</dbReference>
<evidence type="ECO:0000256" key="5">
    <source>
        <dbReference type="ARBA" id="ARBA00022641"/>
    </source>
</evidence>
<reference evidence="19" key="1">
    <citation type="submission" date="2025-08" db="UniProtKB">
        <authorList>
            <consortium name="Ensembl"/>
        </authorList>
    </citation>
    <scope>IDENTIFICATION</scope>
</reference>
<evidence type="ECO:0000256" key="13">
    <source>
        <dbReference type="ARBA" id="ARBA00023180"/>
    </source>
</evidence>
<accession>A0A3B3QCX8</accession>
<protein>
    <recommendedName>
        <fullName evidence="2">C-X-C chemokine receptor type 3</fullName>
    </recommendedName>
    <alternativeName>
        <fullName evidence="15">Interferon-inducible protein 10 receptor</fullName>
    </alternativeName>
</protein>
<dbReference type="InterPro" id="IPR000276">
    <property type="entry name" value="GPCR_Rhodpsn"/>
</dbReference>
<dbReference type="Gene3D" id="1.20.1070.10">
    <property type="entry name" value="Rhodopsin 7-helix transmembrane proteins"/>
    <property type="match status" value="1"/>
</dbReference>
<proteinExistence type="inferred from homology"/>
<dbReference type="PRINTS" id="PR00657">
    <property type="entry name" value="CCCHEMOKINER"/>
</dbReference>
<evidence type="ECO:0000313" key="20">
    <source>
        <dbReference type="Proteomes" id="UP000261540"/>
    </source>
</evidence>
<keyword evidence="13" id="KW-0325">Glycoprotein</keyword>
<dbReference type="GO" id="GO:0006954">
    <property type="term" value="P:inflammatory response"/>
    <property type="evidence" value="ECO:0007669"/>
    <property type="project" value="InterPro"/>
</dbReference>
<organism evidence="19 20">
    <name type="scientific">Paramormyrops kingsleyae</name>
    <dbReference type="NCBI Taxonomy" id="1676925"/>
    <lineage>
        <taxon>Eukaryota</taxon>
        <taxon>Metazoa</taxon>
        <taxon>Chordata</taxon>
        <taxon>Craniata</taxon>
        <taxon>Vertebrata</taxon>
        <taxon>Euteleostomi</taxon>
        <taxon>Actinopterygii</taxon>
        <taxon>Neopterygii</taxon>
        <taxon>Teleostei</taxon>
        <taxon>Osteoglossocephala</taxon>
        <taxon>Osteoglossomorpha</taxon>
        <taxon>Osteoglossiformes</taxon>
        <taxon>Mormyridae</taxon>
        <taxon>Paramormyrops</taxon>
    </lineage>
</organism>
<dbReference type="STRING" id="1676925.ENSPKIP00000003261"/>
<keyword evidence="14 16" id="KW-0807">Transducer</keyword>
<dbReference type="GO" id="GO:0019957">
    <property type="term" value="F:C-C chemokine binding"/>
    <property type="evidence" value="ECO:0007669"/>
    <property type="project" value="TreeGrafter"/>
</dbReference>
<evidence type="ECO:0000256" key="4">
    <source>
        <dbReference type="ARBA" id="ARBA00022500"/>
    </source>
</evidence>
<evidence type="ECO:0000256" key="15">
    <source>
        <dbReference type="ARBA" id="ARBA00030908"/>
    </source>
</evidence>
<dbReference type="Pfam" id="PF00001">
    <property type="entry name" value="7tm_1"/>
    <property type="match status" value="1"/>
</dbReference>
<comment type="similarity">
    <text evidence="16">Belongs to the G-protein coupled receptor 1 family.</text>
</comment>
<keyword evidence="12 16" id="KW-0675">Receptor</keyword>
<feature type="domain" description="G-protein coupled receptors family 1 profile" evidence="18">
    <location>
        <begin position="67"/>
        <end position="322"/>
    </location>
</feature>
<dbReference type="Ensembl" id="ENSPKIT00000027220.1">
    <property type="protein sequence ID" value="ENSPKIP00000003261.1"/>
    <property type="gene ID" value="ENSPKIG00000020845.1"/>
</dbReference>
<dbReference type="PRINTS" id="PR00237">
    <property type="entry name" value="GPCRRHODOPSN"/>
</dbReference>
<dbReference type="GO" id="GO:0002685">
    <property type="term" value="P:regulation of leukocyte migration"/>
    <property type="evidence" value="ECO:0007669"/>
    <property type="project" value="InterPro"/>
</dbReference>
<dbReference type="InterPro" id="IPR017452">
    <property type="entry name" value="GPCR_Rhodpsn_7TM"/>
</dbReference>
<evidence type="ECO:0000256" key="8">
    <source>
        <dbReference type="ARBA" id="ARBA00022989"/>
    </source>
</evidence>
<evidence type="ECO:0000256" key="12">
    <source>
        <dbReference type="ARBA" id="ARBA00023170"/>
    </source>
</evidence>
<keyword evidence="4" id="KW-0145">Chemotaxis</keyword>
<sequence length="370" mass="42338">MAYEKQIFSGEELNGLWDYDNYSDQIFDNTSDTCCSGQVCDPEKMMRFDAVFIPVLYTLTLLVGLLGNGLVLAILCQMRRTWSITDTFILHLSVADLLLLITLPFWAAEAVQGWKFGTPLCKLMGAIFKINFFCGIFLLACISLDRYLSIVHAVQMYSRRKPWQVQASCLFVWFFCLILSVPDWVFLEGQYDSRSEMYKCEHNYSKYSANVTNWRLASRLLYHIVGFLIPSVVMVFCYSCILLRLHRGSQGIQKQRAIRVILVLVVAFFICWTPFNITLIVNTLHANDTINRTCESTTALDISMTATTTLGYMHCCLNPILYAFVGIKFRNQLLEMLKALGCRLHGQYRMPSRKSSVWSESGDTSYTSGF</sequence>
<evidence type="ECO:0000256" key="14">
    <source>
        <dbReference type="ARBA" id="ARBA00023224"/>
    </source>
</evidence>
<name>A0A3B3QCX8_9TELE</name>
<keyword evidence="7 16" id="KW-0812">Transmembrane</keyword>
<feature type="transmembrane region" description="Helical" evidence="17">
    <location>
        <begin position="257"/>
        <end position="275"/>
    </location>
</feature>
<dbReference type="AlphaFoldDB" id="A0A3B3QCX8"/>
<dbReference type="SUPFAM" id="SSF81321">
    <property type="entry name" value="Family A G protein-coupled receptor-like"/>
    <property type="match status" value="1"/>
</dbReference>
<dbReference type="GO" id="GO:0009897">
    <property type="term" value="C:external side of plasma membrane"/>
    <property type="evidence" value="ECO:0007669"/>
    <property type="project" value="TreeGrafter"/>
</dbReference>
<comment type="subcellular location">
    <subcellularLocation>
        <location evidence="1">Cell membrane</location>
        <topology evidence="1">Multi-pass membrane protein</topology>
    </subcellularLocation>
</comment>
<evidence type="ECO:0000256" key="10">
    <source>
        <dbReference type="ARBA" id="ARBA00023136"/>
    </source>
</evidence>
<evidence type="ECO:0000256" key="9">
    <source>
        <dbReference type="ARBA" id="ARBA00023040"/>
    </source>
</evidence>
<dbReference type="PROSITE" id="PS00237">
    <property type="entry name" value="G_PROTEIN_RECEP_F1_1"/>
    <property type="match status" value="1"/>
</dbReference>
<dbReference type="GO" id="GO:0060326">
    <property type="term" value="P:cell chemotaxis"/>
    <property type="evidence" value="ECO:0007669"/>
    <property type="project" value="TreeGrafter"/>
</dbReference>
<keyword evidence="3" id="KW-1003">Cell membrane</keyword>
<keyword evidence="9 16" id="KW-0297">G-protein coupled receptor</keyword>
<feature type="transmembrane region" description="Helical" evidence="17">
    <location>
        <begin position="88"/>
        <end position="107"/>
    </location>
</feature>
<dbReference type="PANTHER" id="PTHR10489">
    <property type="entry name" value="CELL ADHESION MOLECULE"/>
    <property type="match status" value="1"/>
</dbReference>
<evidence type="ECO:0000256" key="11">
    <source>
        <dbReference type="ARBA" id="ARBA00023157"/>
    </source>
</evidence>
<dbReference type="GO" id="GO:0016494">
    <property type="term" value="F:C-X-C chemokine receptor activity"/>
    <property type="evidence" value="ECO:0007669"/>
    <property type="project" value="InterPro"/>
</dbReference>
<dbReference type="GO" id="GO:0006955">
    <property type="term" value="P:immune response"/>
    <property type="evidence" value="ECO:0007669"/>
    <property type="project" value="TreeGrafter"/>
</dbReference>
<reference evidence="19" key="2">
    <citation type="submission" date="2025-09" db="UniProtKB">
        <authorList>
            <consortium name="Ensembl"/>
        </authorList>
    </citation>
    <scope>IDENTIFICATION</scope>
</reference>
<dbReference type="GO" id="GO:0007204">
    <property type="term" value="P:positive regulation of cytosolic calcium ion concentration"/>
    <property type="evidence" value="ECO:0007669"/>
    <property type="project" value="TreeGrafter"/>
</dbReference>
<dbReference type="GO" id="GO:0016493">
    <property type="term" value="F:C-C chemokine receptor activity"/>
    <property type="evidence" value="ECO:0007669"/>
    <property type="project" value="TreeGrafter"/>
</dbReference>
<evidence type="ECO:0000256" key="6">
    <source>
        <dbReference type="ARBA" id="ARBA00022657"/>
    </source>
</evidence>
<evidence type="ECO:0000256" key="16">
    <source>
        <dbReference type="RuleBase" id="RU000688"/>
    </source>
</evidence>
<keyword evidence="6" id="KW-0037">Angiogenesis</keyword>
<feature type="transmembrane region" description="Helical" evidence="17">
    <location>
        <begin position="51"/>
        <end position="76"/>
    </location>
</feature>
<dbReference type="InterPro" id="IPR000355">
    <property type="entry name" value="Chemokine_rcpt"/>
</dbReference>
<evidence type="ECO:0000256" key="7">
    <source>
        <dbReference type="ARBA" id="ARBA00022692"/>
    </source>
</evidence>
<evidence type="ECO:0000256" key="2">
    <source>
        <dbReference type="ARBA" id="ARBA00020038"/>
    </source>
</evidence>